<dbReference type="SUPFAM" id="SSF49785">
    <property type="entry name" value="Galactose-binding domain-like"/>
    <property type="match status" value="1"/>
</dbReference>
<dbReference type="InterPro" id="IPR017853">
    <property type="entry name" value="GH"/>
</dbReference>
<dbReference type="Gene3D" id="2.60.40.10">
    <property type="entry name" value="Immunoglobulins"/>
    <property type="match status" value="3"/>
</dbReference>
<evidence type="ECO:0000256" key="1">
    <source>
        <dbReference type="ARBA" id="ARBA00007401"/>
    </source>
</evidence>
<feature type="signal peptide" evidence="4">
    <location>
        <begin position="1"/>
        <end position="27"/>
    </location>
</feature>
<dbReference type="InterPro" id="IPR051913">
    <property type="entry name" value="GH2_Domain-Containing"/>
</dbReference>
<reference evidence="10 11" key="1">
    <citation type="submission" date="2024-03" db="EMBL/GenBank/DDBJ databases">
        <title>Human intestinal bacterial collection.</title>
        <authorList>
            <person name="Pauvert C."/>
            <person name="Hitch T.C.A."/>
            <person name="Clavel T."/>
        </authorList>
    </citation>
    <scope>NUCLEOTIDE SEQUENCE [LARGE SCALE GENOMIC DNA]</scope>
    <source>
        <strain evidence="10 11">CLA-AP-H34</strain>
    </source>
</reference>
<dbReference type="InterPro" id="IPR008979">
    <property type="entry name" value="Galactose-bd-like_sf"/>
</dbReference>
<keyword evidence="3" id="KW-0326">Glycosidase</keyword>
<dbReference type="Gene3D" id="3.20.20.80">
    <property type="entry name" value="Glycosidases"/>
    <property type="match status" value="1"/>
</dbReference>
<evidence type="ECO:0000256" key="3">
    <source>
        <dbReference type="ARBA" id="ARBA00023295"/>
    </source>
</evidence>
<gene>
    <name evidence="10" type="ORF">WMO45_10070</name>
</gene>
<evidence type="ECO:0000259" key="9">
    <source>
        <dbReference type="Pfam" id="PF18565"/>
    </source>
</evidence>
<comment type="similarity">
    <text evidence="1">Belongs to the glycosyl hydrolase 2 family.</text>
</comment>
<dbReference type="RefSeq" id="WP_349140598.1">
    <property type="nucleotide sequence ID" value="NZ_JBBMFT010000006.1"/>
</dbReference>
<feature type="domain" description="Glycoside hydrolase family 2 immunoglobulin-like beta-sandwich" evidence="5">
    <location>
        <begin position="276"/>
        <end position="403"/>
    </location>
</feature>
<evidence type="ECO:0000259" key="7">
    <source>
        <dbReference type="Pfam" id="PF02837"/>
    </source>
</evidence>
<dbReference type="InterPro" id="IPR013783">
    <property type="entry name" value="Ig-like_fold"/>
</dbReference>
<feature type="domain" description="Glycosyl hydrolases family 2 sugar binding" evidence="7">
    <location>
        <begin position="123"/>
        <end position="194"/>
    </location>
</feature>
<dbReference type="Pfam" id="PF00703">
    <property type="entry name" value="Glyco_hydro_2"/>
    <property type="match status" value="1"/>
</dbReference>
<evidence type="ECO:0000256" key="2">
    <source>
        <dbReference type="ARBA" id="ARBA00022801"/>
    </source>
</evidence>
<dbReference type="InterPro" id="IPR036156">
    <property type="entry name" value="Beta-gal/glucu_dom_sf"/>
</dbReference>
<feature type="domain" description="DUF4982" evidence="8">
    <location>
        <begin position="744"/>
        <end position="804"/>
    </location>
</feature>
<dbReference type="InterPro" id="IPR006102">
    <property type="entry name" value="Ig-like_GH2"/>
</dbReference>
<name>A0ABV1EQJ1_9FIRM</name>
<feature type="chain" id="PRO_5045177982" evidence="4">
    <location>
        <begin position="28"/>
        <end position="1127"/>
    </location>
</feature>
<feature type="domain" description="Glycoside hydrolase family 2" evidence="9">
    <location>
        <begin position="824"/>
        <end position="931"/>
    </location>
</feature>
<dbReference type="InterPro" id="IPR032311">
    <property type="entry name" value="DUF4982"/>
</dbReference>
<evidence type="ECO:0000259" key="5">
    <source>
        <dbReference type="Pfam" id="PF00703"/>
    </source>
</evidence>
<dbReference type="Pfam" id="PF18565">
    <property type="entry name" value="Glyco_hydro2_C5"/>
    <property type="match status" value="1"/>
</dbReference>
<dbReference type="SUPFAM" id="SSF51445">
    <property type="entry name" value="(Trans)glycosidases"/>
    <property type="match status" value="1"/>
</dbReference>
<dbReference type="InterPro" id="IPR006103">
    <property type="entry name" value="Glyco_hydro_2_cat"/>
</dbReference>
<proteinExistence type="inferred from homology"/>
<organism evidence="10 11">
    <name type="scientific">Flavonifractor hominis</name>
    <dbReference type="NCBI Taxonomy" id="3133178"/>
    <lineage>
        <taxon>Bacteria</taxon>
        <taxon>Bacillati</taxon>
        <taxon>Bacillota</taxon>
        <taxon>Clostridia</taxon>
        <taxon>Eubacteriales</taxon>
        <taxon>Oscillospiraceae</taxon>
        <taxon>Flavonifractor</taxon>
    </lineage>
</organism>
<dbReference type="Pfam" id="PF02836">
    <property type="entry name" value="Glyco_hydro_2_C"/>
    <property type="match status" value="1"/>
</dbReference>
<dbReference type="PANTHER" id="PTHR42732">
    <property type="entry name" value="BETA-GALACTOSIDASE"/>
    <property type="match status" value="1"/>
</dbReference>
<keyword evidence="2" id="KW-0378">Hydrolase</keyword>
<evidence type="ECO:0000256" key="4">
    <source>
        <dbReference type="SAM" id="SignalP"/>
    </source>
</evidence>
<dbReference type="PANTHER" id="PTHR42732:SF1">
    <property type="entry name" value="BETA-MANNOSIDASE"/>
    <property type="match status" value="1"/>
</dbReference>
<dbReference type="Proteomes" id="UP001440599">
    <property type="component" value="Unassembled WGS sequence"/>
</dbReference>
<dbReference type="SUPFAM" id="SSF49303">
    <property type="entry name" value="beta-Galactosidase/glucuronidase domain"/>
    <property type="match status" value="1"/>
</dbReference>
<dbReference type="Gene3D" id="2.60.120.260">
    <property type="entry name" value="Galactose-binding domain-like"/>
    <property type="match status" value="1"/>
</dbReference>
<evidence type="ECO:0000313" key="10">
    <source>
        <dbReference type="EMBL" id="MEQ2456870.1"/>
    </source>
</evidence>
<comment type="caution">
    <text evidence="10">The sequence shown here is derived from an EMBL/GenBank/DDBJ whole genome shotgun (WGS) entry which is preliminary data.</text>
</comment>
<dbReference type="EMBL" id="JBBMFT010000006">
    <property type="protein sequence ID" value="MEQ2456870.1"/>
    <property type="molecule type" value="Genomic_DNA"/>
</dbReference>
<dbReference type="Pfam" id="PF16355">
    <property type="entry name" value="DUF4982"/>
    <property type="match status" value="1"/>
</dbReference>
<sequence>MKKQRLSLFLAVLMAVQMLLPAGSALAAETSDPQAPAEDTTYVVPVSPNVDYNMNLDWKFYMPEGNNWPLSAAQESVRNAFGGKEFYDPALDDSSWETVSVPHTFNDGELFDSLITGAGDAGTRCITFYRKHFSLDEEHAGKKIFLEFEGVRQAAYLYVNGQFVGYYEHGVDPFGFDISEYVQFGSDQDNVIAVALDNTSARGMTNYMSETRPGSTPGSNDGVGYQWNTNDFNPTVGGLTRDVILHVKNDVYQTLPLYSNLKTTGAYVYGSDFDIPNKTATITVEAEVRNESEAAQDLTLEVAVVDRDGMLWYHFASEANVTVPVAQDKGAAFQTVVPDDAYAEDPAPTDTSTVEVKTITASARVSGLHLWSTKDPYLYQVYSILKDSEGNVLDVTEITTGFRKVESKGGVDGGIYINDELVWLTGYAQRSTNEWAAIGVAPDWMHDYDMELVRQSNANFIRWMHVAAQPADIRACDKYGIACVQPAGDKEGDVSGRQWDQRVEAMRDTIIYFRNSPSILFWEAGNSSVSAEHMKEMTDLRKQLDPHGGRSMGCRALADEMAAVDASEYVGTMLGRKVYYDGKFTGNGEETRDKRAIVESEYYREEAPRRVWDDFSPPDFDYKHGPTANEGDAWDMTAEDFVINSAGAYMEFYNSRVGANSKTPVYSAAAALCWTDSIQHGRNTQTENARMSGRVDPARNLKQSFYAFQVLQSTKPSIYLVGHWNYPTDPSVYPEGRDPKNKTVYVLASNCKYVELFINGQSVGKNGSPSDGFVYAFPGIDITQCTEGSYIEAVSYNSKGEELARHKIETAGEAASIRLTAHTGPQGLLADGSDVAFVDVEIVDAQGRVLPLDYSELKLSVEGPAELRGGYNSGYIVNYGEDQVNAAELNRDPSTIRAECGTNRVFLRAGYTAGDITLTVKREGLPDASITLTSQSVETTGGLTTQMPQQIADPGIVPEPEPEPSISGMKPVAGYVEVKFGEGGNTVIVKDEGPEVKVVDVYVNDNKVDFGTGTSGTALTAYETASCVFGPVEPFLKALGAEYTLPKPGDVLESTPLTIKVGDKTVTLTGSLMTNASGQDSTINQMAEFRDGVLYAELSAIARGFGFQTNDWTSGMTEFRVTTGKTA</sequence>
<dbReference type="InterPro" id="IPR006104">
    <property type="entry name" value="Glyco_hydro_2_N"/>
</dbReference>
<dbReference type="InterPro" id="IPR040605">
    <property type="entry name" value="Glyco_hydro2_dom5"/>
</dbReference>
<protein>
    <submittedName>
        <fullName evidence="10">Sugar-binding domain-containing protein</fullName>
    </submittedName>
</protein>
<evidence type="ECO:0000313" key="11">
    <source>
        <dbReference type="Proteomes" id="UP001440599"/>
    </source>
</evidence>
<keyword evidence="4" id="KW-0732">Signal</keyword>
<dbReference type="Pfam" id="PF02837">
    <property type="entry name" value="Glyco_hydro_2_N"/>
    <property type="match status" value="1"/>
</dbReference>
<evidence type="ECO:0000259" key="6">
    <source>
        <dbReference type="Pfam" id="PF02836"/>
    </source>
</evidence>
<evidence type="ECO:0000259" key="8">
    <source>
        <dbReference type="Pfam" id="PF16355"/>
    </source>
</evidence>
<accession>A0ABV1EQJ1</accession>
<keyword evidence="11" id="KW-1185">Reference proteome</keyword>
<feature type="domain" description="Glycoside hydrolase family 2 catalytic" evidence="6">
    <location>
        <begin position="412"/>
        <end position="547"/>
    </location>
</feature>